<proteinExistence type="predicted"/>
<name>A0A3N0XEB7_ANAGA</name>
<evidence type="ECO:0000313" key="2">
    <source>
        <dbReference type="EMBL" id="ROI15425.1"/>
    </source>
</evidence>
<organism evidence="2 3">
    <name type="scientific">Anabarilius grahami</name>
    <name type="common">Kanglang fish</name>
    <name type="synonym">Barilius grahami</name>
    <dbReference type="NCBI Taxonomy" id="495550"/>
    <lineage>
        <taxon>Eukaryota</taxon>
        <taxon>Metazoa</taxon>
        <taxon>Chordata</taxon>
        <taxon>Craniata</taxon>
        <taxon>Vertebrata</taxon>
        <taxon>Euteleostomi</taxon>
        <taxon>Actinopterygii</taxon>
        <taxon>Neopterygii</taxon>
        <taxon>Teleostei</taxon>
        <taxon>Ostariophysi</taxon>
        <taxon>Cypriniformes</taxon>
        <taxon>Xenocyprididae</taxon>
        <taxon>Xenocypridinae</taxon>
        <taxon>Xenocypridinae incertae sedis</taxon>
        <taxon>Anabarilius</taxon>
    </lineage>
</organism>
<feature type="region of interest" description="Disordered" evidence="1">
    <location>
        <begin position="1"/>
        <end position="60"/>
    </location>
</feature>
<dbReference type="AlphaFoldDB" id="A0A3N0XEB7"/>
<dbReference type="Proteomes" id="UP000281406">
    <property type="component" value="Unassembled WGS sequence"/>
</dbReference>
<accession>A0A3N0XEB7</accession>
<comment type="caution">
    <text evidence="2">The sequence shown here is derived from an EMBL/GenBank/DDBJ whole genome shotgun (WGS) entry which is preliminary data.</text>
</comment>
<gene>
    <name evidence="2" type="ORF">DPX16_12977</name>
</gene>
<dbReference type="EMBL" id="RJVU01079805">
    <property type="protein sequence ID" value="ROI15425.1"/>
    <property type="molecule type" value="Genomic_DNA"/>
</dbReference>
<evidence type="ECO:0000313" key="3">
    <source>
        <dbReference type="Proteomes" id="UP000281406"/>
    </source>
</evidence>
<reference evidence="2 3" key="1">
    <citation type="submission" date="2018-10" db="EMBL/GenBank/DDBJ databases">
        <title>Genome assembly for a Yunnan-Guizhou Plateau 3E fish, Anabarilius grahami (Regan), and its evolutionary and genetic applications.</title>
        <authorList>
            <person name="Jiang W."/>
        </authorList>
    </citation>
    <scope>NUCLEOTIDE SEQUENCE [LARGE SCALE GENOMIC DNA]</scope>
    <source>
        <strain evidence="2">AG-KIZ</strain>
        <tissue evidence="2">Muscle</tissue>
    </source>
</reference>
<protein>
    <submittedName>
        <fullName evidence="2">Uncharacterized protein</fullName>
    </submittedName>
</protein>
<sequence>MASDIKEGCPCTSVSPPDVGHIKNNGIIPKIHWQRPEGGSPNPASPPLTTGSSRGCSPCVSHQRPCGDTQSLGRGAVTGDRVVQLRLKDSGGQGVKHNFFEKVLVSHN</sequence>
<keyword evidence="3" id="KW-1185">Reference proteome</keyword>
<evidence type="ECO:0000256" key="1">
    <source>
        <dbReference type="SAM" id="MobiDB-lite"/>
    </source>
</evidence>